<name>A0A4U0SIN5_9ACTN</name>
<dbReference type="AlphaFoldDB" id="A0A4U0SIN5"/>
<reference evidence="3 4" key="1">
    <citation type="submission" date="2019-04" db="EMBL/GenBank/DDBJ databases">
        <title>Streptomyces oryziradicis sp. nov., a novel actinomycete isolated from rhizosphere soil of rice (Oryza sativa L.).</title>
        <authorList>
            <person name="Li C."/>
        </authorList>
    </citation>
    <scope>NUCLEOTIDE SEQUENCE [LARGE SCALE GENOMIC DNA]</scope>
    <source>
        <strain evidence="3 4">NEAU-C40</strain>
    </source>
</reference>
<feature type="domain" description="Aminoglycoside phosphotransferase" evidence="2">
    <location>
        <begin position="184"/>
        <end position="246"/>
    </location>
</feature>
<dbReference type="InterPro" id="IPR010998">
    <property type="entry name" value="Integrase_recombinase_N"/>
</dbReference>
<evidence type="ECO:0000256" key="1">
    <source>
        <dbReference type="ARBA" id="ARBA00023125"/>
    </source>
</evidence>
<keyword evidence="4" id="KW-1185">Reference proteome</keyword>
<evidence type="ECO:0000313" key="4">
    <source>
        <dbReference type="Proteomes" id="UP000305778"/>
    </source>
</evidence>
<dbReference type="InterPro" id="IPR011009">
    <property type="entry name" value="Kinase-like_dom_sf"/>
</dbReference>
<dbReference type="InterPro" id="IPR011010">
    <property type="entry name" value="DNA_brk_join_enz"/>
</dbReference>
<evidence type="ECO:0000313" key="3">
    <source>
        <dbReference type="EMBL" id="TKA09590.1"/>
    </source>
</evidence>
<dbReference type="GO" id="GO:0003677">
    <property type="term" value="F:DNA binding"/>
    <property type="evidence" value="ECO:0007669"/>
    <property type="project" value="UniProtKB-KW"/>
</dbReference>
<evidence type="ECO:0000259" key="2">
    <source>
        <dbReference type="Pfam" id="PF01636"/>
    </source>
</evidence>
<proteinExistence type="predicted"/>
<dbReference type="Pfam" id="PF01636">
    <property type="entry name" value="APH"/>
    <property type="match status" value="1"/>
</dbReference>
<protein>
    <recommendedName>
        <fullName evidence="2">Aminoglycoside phosphotransferase domain-containing protein</fullName>
    </recommendedName>
</protein>
<dbReference type="EMBL" id="SUMC01000021">
    <property type="protein sequence ID" value="TKA09590.1"/>
    <property type="molecule type" value="Genomic_DNA"/>
</dbReference>
<organism evidence="3 4">
    <name type="scientific">Actinacidiphila oryziradicis</name>
    <dbReference type="NCBI Taxonomy" id="2571141"/>
    <lineage>
        <taxon>Bacteria</taxon>
        <taxon>Bacillati</taxon>
        <taxon>Actinomycetota</taxon>
        <taxon>Actinomycetes</taxon>
        <taxon>Kitasatosporales</taxon>
        <taxon>Streptomycetaceae</taxon>
        <taxon>Actinacidiphila</taxon>
    </lineage>
</organism>
<comment type="caution">
    <text evidence="3">The sequence shown here is derived from an EMBL/GenBank/DDBJ whole genome shotgun (WGS) entry which is preliminary data.</text>
</comment>
<dbReference type="SUPFAM" id="SSF56112">
    <property type="entry name" value="Protein kinase-like (PK-like)"/>
    <property type="match status" value="1"/>
</dbReference>
<keyword evidence="1" id="KW-0238">DNA-binding</keyword>
<gene>
    <name evidence="3" type="ORF">FCI23_21890</name>
</gene>
<dbReference type="OrthoDB" id="3216692at2"/>
<sequence>MELTIEVLDHIGAFLDDRTPSFETWLEWKLDGITPGIRRNVEHWIRLLHDGGPRSKPRDEATVWNYLNRIRPVLIDWSSRYDHLREVTRDDVLAQLDALNGSQRQHTLIVLRSLFGRAKKNGTIFKNPTGRIRVGQREHGIIQPLEPEHIDNSVAAVAKPADRLVLALAAVHAARSDEQVIAAGSLLRALHDATSGSDLVGRFPVVCHHDPGPNNTIFRNGTPAAFIDFDTAAPGSPLEDLAYMAWIL</sequence>
<dbReference type="SUPFAM" id="SSF56349">
    <property type="entry name" value="DNA breaking-rejoining enzymes"/>
    <property type="match status" value="1"/>
</dbReference>
<dbReference type="InterPro" id="IPR002575">
    <property type="entry name" value="Aminoglycoside_PTrfase"/>
</dbReference>
<dbReference type="Gene3D" id="1.10.150.130">
    <property type="match status" value="1"/>
</dbReference>
<dbReference type="Gene3D" id="3.90.1200.10">
    <property type="match status" value="1"/>
</dbReference>
<dbReference type="Proteomes" id="UP000305778">
    <property type="component" value="Unassembled WGS sequence"/>
</dbReference>
<accession>A0A4U0SIN5</accession>